<dbReference type="InterPro" id="IPR037171">
    <property type="entry name" value="NagB/RpiA_transferase-like"/>
</dbReference>
<dbReference type="Gene3D" id="3.40.1080.10">
    <property type="entry name" value="Glutaconate Coenzyme A-transferase"/>
    <property type="match status" value="1"/>
</dbReference>
<protein>
    <recommendedName>
        <fullName evidence="2">CoA-transferase subunit beta</fullName>
    </recommendedName>
</protein>
<dbReference type="GO" id="GO:0008410">
    <property type="term" value="F:CoA-transferase activity"/>
    <property type="evidence" value="ECO:0007669"/>
    <property type="project" value="InterPro"/>
</dbReference>
<evidence type="ECO:0008006" key="2">
    <source>
        <dbReference type="Google" id="ProtNLM"/>
    </source>
</evidence>
<reference evidence="1" key="1">
    <citation type="submission" date="2018-05" db="EMBL/GenBank/DDBJ databases">
        <authorList>
            <person name="Lanie J.A."/>
            <person name="Ng W.-L."/>
            <person name="Kazmierczak K.M."/>
            <person name="Andrzejewski T.M."/>
            <person name="Davidsen T.M."/>
            <person name="Wayne K.J."/>
            <person name="Tettelin H."/>
            <person name="Glass J.I."/>
            <person name="Rusch D."/>
            <person name="Podicherti R."/>
            <person name="Tsui H.-C.T."/>
            <person name="Winkler M.E."/>
        </authorList>
    </citation>
    <scope>NUCLEOTIDE SEQUENCE</scope>
</reference>
<dbReference type="AlphaFoldDB" id="A0A382HA95"/>
<feature type="non-terminal residue" evidence="1">
    <location>
        <position position="1"/>
    </location>
</feature>
<evidence type="ECO:0000313" key="1">
    <source>
        <dbReference type="EMBL" id="SVB84244.1"/>
    </source>
</evidence>
<dbReference type="Pfam" id="PF01144">
    <property type="entry name" value="CoA_trans"/>
    <property type="match status" value="1"/>
</dbReference>
<dbReference type="EMBL" id="UINC01060099">
    <property type="protein sequence ID" value="SVB84244.1"/>
    <property type="molecule type" value="Genomic_DNA"/>
</dbReference>
<proteinExistence type="predicted"/>
<name>A0A382HA95_9ZZZZ</name>
<dbReference type="InterPro" id="IPR004165">
    <property type="entry name" value="CoA_trans_fam_I"/>
</dbReference>
<gene>
    <name evidence="1" type="ORF">METZ01_LOCUS237098</name>
</gene>
<accession>A0A382HA95</accession>
<sequence>DLGSMIPKIYLWNTTHNTRTFVEKLDFRSGIGWGDGGNHRERLGLPGGPQLCITNLCVFDFDSENHRMRVASLHPGVTIGDVQEATGFEVLLPDSEIPATGRPTEDELRILREEVDPTGARLREF</sequence>
<organism evidence="1">
    <name type="scientific">marine metagenome</name>
    <dbReference type="NCBI Taxonomy" id="408172"/>
    <lineage>
        <taxon>unclassified sequences</taxon>
        <taxon>metagenomes</taxon>
        <taxon>ecological metagenomes</taxon>
    </lineage>
</organism>
<dbReference type="SUPFAM" id="SSF100950">
    <property type="entry name" value="NagB/RpiA/CoA transferase-like"/>
    <property type="match status" value="1"/>
</dbReference>